<reference evidence="1" key="1">
    <citation type="submission" date="2020-10" db="EMBL/GenBank/DDBJ databases">
        <authorList>
            <person name="Gilroy R."/>
        </authorList>
    </citation>
    <scope>NUCLEOTIDE SEQUENCE</scope>
    <source>
        <strain evidence="1">CHK193-30670</strain>
    </source>
</reference>
<gene>
    <name evidence="1" type="ORF">IAB68_00145</name>
</gene>
<sequence length="215" mass="23037">MEKQRKIKSMTVIALIVAVLGLTVAFAALSTTLTINGTAGVDAASWDIHFANLTGPDTTGTGASSSEPILDATTIDNVNMSVTKPGDSVTYYFDIVNNGTIDAVLDTDLKSSLFYEGYSKCIGVTSDNDSNGCINKYDFDNDSIISSGDLSIMASDLDYAIYDVDTDDMLSKGDVIEKGTTKHCKLVLAIKPESSYISSKTLTTTDRFDLVFVQE</sequence>
<organism evidence="1 2">
    <name type="scientific">Candidatus Aphodocola excrementigallinarum</name>
    <dbReference type="NCBI Taxonomy" id="2840670"/>
    <lineage>
        <taxon>Bacteria</taxon>
        <taxon>Bacillati</taxon>
        <taxon>Bacillota</taxon>
        <taxon>Bacilli</taxon>
        <taxon>Candidatus Aphodocola</taxon>
    </lineage>
</organism>
<name>A0A9D1LH90_9FIRM</name>
<comment type="caution">
    <text evidence="1">The sequence shown here is derived from an EMBL/GenBank/DDBJ whole genome shotgun (WGS) entry which is preliminary data.</text>
</comment>
<accession>A0A9D1LH90</accession>
<evidence type="ECO:0000313" key="2">
    <source>
        <dbReference type="Proteomes" id="UP000824074"/>
    </source>
</evidence>
<dbReference type="AlphaFoldDB" id="A0A9D1LH90"/>
<dbReference type="PROSITE" id="PS00018">
    <property type="entry name" value="EF_HAND_1"/>
    <property type="match status" value="1"/>
</dbReference>
<protein>
    <submittedName>
        <fullName evidence="1">Uncharacterized protein</fullName>
    </submittedName>
</protein>
<dbReference type="EMBL" id="DVMT01000003">
    <property type="protein sequence ID" value="HIU39699.1"/>
    <property type="molecule type" value="Genomic_DNA"/>
</dbReference>
<dbReference type="InterPro" id="IPR018247">
    <property type="entry name" value="EF_Hand_1_Ca_BS"/>
</dbReference>
<reference evidence="1" key="2">
    <citation type="journal article" date="2021" name="PeerJ">
        <title>Extensive microbial diversity within the chicken gut microbiome revealed by metagenomics and culture.</title>
        <authorList>
            <person name="Gilroy R."/>
            <person name="Ravi A."/>
            <person name="Getino M."/>
            <person name="Pursley I."/>
            <person name="Horton D.L."/>
            <person name="Alikhan N.F."/>
            <person name="Baker D."/>
            <person name="Gharbi K."/>
            <person name="Hall N."/>
            <person name="Watson M."/>
            <person name="Adriaenssens E.M."/>
            <person name="Foster-Nyarko E."/>
            <person name="Jarju S."/>
            <person name="Secka A."/>
            <person name="Antonio M."/>
            <person name="Oren A."/>
            <person name="Chaudhuri R.R."/>
            <person name="La Ragione R."/>
            <person name="Hildebrand F."/>
            <person name="Pallen M.J."/>
        </authorList>
    </citation>
    <scope>NUCLEOTIDE SEQUENCE</scope>
    <source>
        <strain evidence="1">CHK193-30670</strain>
    </source>
</reference>
<proteinExistence type="predicted"/>
<evidence type="ECO:0000313" key="1">
    <source>
        <dbReference type="EMBL" id="HIU39699.1"/>
    </source>
</evidence>
<dbReference type="Proteomes" id="UP000824074">
    <property type="component" value="Unassembled WGS sequence"/>
</dbReference>